<dbReference type="GeneTree" id="ENSGT00390000002879"/>
<dbReference type="PANTHER" id="PTHR36691">
    <property type="entry name" value="TRANSMEMBRANE PROTEIN 247"/>
    <property type="match status" value="1"/>
</dbReference>
<evidence type="ECO:0000256" key="1">
    <source>
        <dbReference type="SAM" id="Coils"/>
    </source>
</evidence>
<reference evidence="4" key="2">
    <citation type="submission" date="2025-09" db="UniProtKB">
        <authorList>
            <consortium name="Ensembl"/>
        </authorList>
    </citation>
    <scope>IDENTIFICATION</scope>
</reference>
<evidence type="ECO:0000256" key="2">
    <source>
        <dbReference type="SAM" id="MobiDB-lite"/>
    </source>
</evidence>
<keyword evidence="3" id="KW-0472">Membrane</keyword>
<dbReference type="Ensembl" id="ENSSMRT00000027910.1">
    <property type="protein sequence ID" value="ENSSMRP00000023824.1"/>
    <property type="gene ID" value="ENSSMRG00000018481.1"/>
</dbReference>
<feature type="compositionally biased region" description="Basic and acidic residues" evidence="2">
    <location>
        <begin position="75"/>
        <end position="85"/>
    </location>
</feature>
<dbReference type="InterPro" id="IPR029200">
    <property type="entry name" value="TMEM247"/>
</dbReference>
<keyword evidence="3" id="KW-0812">Transmembrane</keyword>
<proteinExistence type="predicted"/>
<accession>A0A8D0DZ52</accession>
<dbReference type="Proteomes" id="UP000694421">
    <property type="component" value="Unplaced"/>
</dbReference>
<keyword evidence="5" id="KW-1185">Reference proteome</keyword>
<protein>
    <recommendedName>
        <fullName evidence="6">Transmembrane protein 247</fullName>
    </recommendedName>
</protein>
<evidence type="ECO:0000256" key="3">
    <source>
        <dbReference type="SAM" id="Phobius"/>
    </source>
</evidence>
<feature type="transmembrane region" description="Helical" evidence="3">
    <location>
        <begin position="191"/>
        <end position="212"/>
    </location>
</feature>
<evidence type="ECO:0008006" key="6">
    <source>
        <dbReference type="Google" id="ProtNLM"/>
    </source>
</evidence>
<reference evidence="4" key="1">
    <citation type="submission" date="2025-08" db="UniProtKB">
        <authorList>
            <consortium name="Ensembl"/>
        </authorList>
    </citation>
    <scope>IDENTIFICATION</scope>
</reference>
<evidence type="ECO:0000313" key="4">
    <source>
        <dbReference type="Ensembl" id="ENSSMRP00000023824.1"/>
    </source>
</evidence>
<feature type="transmembrane region" description="Helical" evidence="3">
    <location>
        <begin position="218"/>
        <end position="234"/>
    </location>
</feature>
<keyword evidence="3" id="KW-1133">Transmembrane helix</keyword>
<feature type="coiled-coil region" evidence="1">
    <location>
        <begin position="144"/>
        <end position="172"/>
    </location>
</feature>
<dbReference type="PANTHER" id="PTHR36691:SF1">
    <property type="entry name" value="TRANSMEMBRANE PROTEIN 247"/>
    <property type="match status" value="1"/>
</dbReference>
<name>A0A8D0DZ52_SALMN</name>
<dbReference type="GO" id="GO:0005783">
    <property type="term" value="C:endoplasmic reticulum"/>
    <property type="evidence" value="ECO:0007669"/>
    <property type="project" value="TreeGrafter"/>
</dbReference>
<feature type="region of interest" description="Disordered" evidence="2">
    <location>
        <begin position="59"/>
        <end position="89"/>
    </location>
</feature>
<dbReference type="OMA" id="QKAMPHE"/>
<keyword evidence="1" id="KW-0175">Coiled coil</keyword>
<organism evidence="4 5">
    <name type="scientific">Salvator merianae</name>
    <name type="common">Argentine black and white tegu</name>
    <name type="synonym">Tupinambis merianae</name>
    <dbReference type="NCBI Taxonomy" id="96440"/>
    <lineage>
        <taxon>Eukaryota</taxon>
        <taxon>Metazoa</taxon>
        <taxon>Chordata</taxon>
        <taxon>Craniata</taxon>
        <taxon>Vertebrata</taxon>
        <taxon>Euteleostomi</taxon>
        <taxon>Lepidosauria</taxon>
        <taxon>Squamata</taxon>
        <taxon>Bifurcata</taxon>
        <taxon>Unidentata</taxon>
        <taxon>Episquamata</taxon>
        <taxon>Laterata</taxon>
        <taxon>Teiioidea</taxon>
        <taxon>Teiidae</taxon>
        <taxon>Salvator</taxon>
    </lineage>
</organism>
<dbReference type="Pfam" id="PF15444">
    <property type="entry name" value="TMEM247"/>
    <property type="match status" value="1"/>
</dbReference>
<dbReference type="AlphaFoldDB" id="A0A8D0DZ52"/>
<sequence length="235" mass="27320">MERLYQRQRNLRVVSQKASKDKAEVAAETFSEASGEGGKMRLELQLAMEVFLPEMSEKTPLCEQSGLQGSPELKQQGEKSLEAGKDQAPLEQKNDEVTEHLGLQVPCIMVSGAQPEWSSSRLDLAIENELEKRRMEFELIRLKYEHEENERQRQHEERMEQLRQQGAVLQKAMPHEQGHGHLFLPQDQFTLFLYCFIFIHVIYVTKELMFFLIKENEMYVIGAILTICVLKMFCK</sequence>
<evidence type="ECO:0000313" key="5">
    <source>
        <dbReference type="Proteomes" id="UP000694421"/>
    </source>
</evidence>